<proteinExistence type="inferred from homology"/>
<keyword evidence="7" id="KW-1185">Reference proteome</keyword>
<dbReference type="Gene3D" id="3.40.50.150">
    <property type="entry name" value="Vaccinia Virus protein VP39"/>
    <property type="match status" value="1"/>
</dbReference>
<dbReference type="EMBL" id="RWGY01000051">
    <property type="protein sequence ID" value="TVU05340.1"/>
    <property type="molecule type" value="Genomic_DNA"/>
</dbReference>
<name>A0A5J9T1T4_9POAL</name>
<dbReference type="OrthoDB" id="10251242at2759"/>
<dbReference type="InterPro" id="IPR029063">
    <property type="entry name" value="SAM-dependent_MTases_sf"/>
</dbReference>
<evidence type="ECO:0000256" key="4">
    <source>
        <dbReference type="ARBA" id="ARBA00023453"/>
    </source>
</evidence>
<dbReference type="InterPro" id="IPR050362">
    <property type="entry name" value="Cation-dep_OMT"/>
</dbReference>
<protein>
    <submittedName>
        <fullName evidence="6">Uncharacterized protein</fullName>
    </submittedName>
</protein>
<evidence type="ECO:0000313" key="6">
    <source>
        <dbReference type="EMBL" id="TVU05349.1"/>
    </source>
</evidence>
<gene>
    <name evidence="5" type="ORF">EJB05_48498</name>
    <name evidence="6" type="ORF">EJB05_48507</name>
</gene>
<reference evidence="6 7" key="1">
    <citation type="journal article" date="2019" name="Sci. Rep.">
        <title>A high-quality genome of Eragrostis curvula grass provides insights into Poaceae evolution and supports new strategies to enhance forage quality.</title>
        <authorList>
            <person name="Carballo J."/>
            <person name="Santos B.A.C.M."/>
            <person name="Zappacosta D."/>
            <person name="Garbus I."/>
            <person name="Selva J.P."/>
            <person name="Gallo C.A."/>
            <person name="Diaz A."/>
            <person name="Albertini E."/>
            <person name="Caccamo M."/>
            <person name="Echenique V."/>
        </authorList>
    </citation>
    <scope>NUCLEOTIDE SEQUENCE [LARGE SCALE GENOMIC DNA]</scope>
    <source>
        <strain evidence="7">cv. Victoria</strain>
        <tissue evidence="6">Leaf</tissue>
    </source>
</reference>
<feature type="non-terminal residue" evidence="6">
    <location>
        <position position="1"/>
    </location>
</feature>
<evidence type="ECO:0000313" key="5">
    <source>
        <dbReference type="EMBL" id="TVU05340.1"/>
    </source>
</evidence>
<evidence type="ECO:0000313" key="7">
    <source>
        <dbReference type="Proteomes" id="UP000324897"/>
    </source>
</evidence>
<accession>A0A5J9T1T4</accession>
<dbReference type="EMBL" id="RWGY01000051">
    <property type="protein sequence ID" value="TVU05349.1"/>
    <property type="molecule type" value="Genomic_DNA"/>
</dbReference>
<dbReference type="GO" id="GO:0008171">
    <property type="term" value="F:O-methyltransferase activity"/>
    <property type="evidence" value="ECO:0007669"/>
    <property type="project" value="InterPro"/>
</dbReference>
<keyword evidence="1" id="KW-0489">Methyltransferase</keyword>
<dbReference type="Gramene" id="TVU05349">
    <property type="protein sequence ID" value="TVU05349"/>
    <property type="gene ID" value="EJB05_48507"/>
</dbReference>
<sequence>MLADVRHNNPCFVKRRSLARSLVGGERGEVRHRVRGRGQGELRQLPRAAGARRRRVVPAYDNTLWGGTVAMPDHTPTTDDDREIREVIREFNAKITADQRVEVVQIPIADGITLCRRIG</sequence>
<dbReference type="Proteomes" id="UP000324897">
    <property type="component" value="Unassembled WGS sequence"/>
</dbReference>
<dbReference type="PANTHER" id="PTHR10509:SF30">
    <property type="entry name" value="TRICIN SYNTHASE 2"/>
    <property type="match status" value="1"/>
</dbReference>
<dbReference type="Gramene" id="TVU05340">
    <property type="protein sequence ID" value="TVU05340"/>
    <property type="gene ID" value="EJB05_48498"/>
</dbReference>
<dbReference type="Pfam" id="PF01596">
    <property type="entry name" value="Methyltransf_3"/>
    <property type="match status" value="1"/>
</dbReference>
<dbReference type="GO" id="GO:0032259">
    <property type="term" value="P:methylation"/>
    <property type="evidence" value="ECO:0007669"/>
    <property type="project" value="UniProtKB-KW"/>
</dbReference>
<organism evidence="6 7">
    <name type="scientific">Eragrostis curvula</name>
    <name type="common">weeping love grass</name>
    <dbReference type="NCBI Taxonomy" id="38414"/>
    <lineage>
        <taxon>Eukaryota</taxon>
        <taxon>Viridiplantae</taxon>
        <taxon>Streptophyta</taxon>
        <taxon>Embryophyta</taxon>
        <taxon>Tracheophyta</taxon>
        <taxon>Spermatophyta</taxon>
        <taxon>Magnoliopsida</taxon>
        <taxon>Liliopsida</taxon>
        <taxon>Poales</taxon>
        <taxon>Poaceae</taxon>
        <taxon>PACMAD clade</taxon>
        <taxon>Chloridoideae</taxon>
        <taxon>Eragrostideae</taxon>
        <taxon>Eragrostidinae</taxon>
        <taxon>Eragrostis</taxon>
    </lineage>
</organism>
<dbReference type="AlphaFoldDB" id="A0A5J9T1T4"/>
<dbReference type="PANTHER" id="PTHR10509">
    <property type="entry name" value="O-METHYLTRANSFERASE-RELATED"/>
    <property type="match status" value="1"/>
</dbReference>
<keyword evidence="2" id="KW-0808">Transferase</keyword>
<evidence type="ECO:0000256" key="1">
    <source>
        <dbReference type="ARBA" id="ARBA00022603"/>
    </source>
</evidence>
<dbReference type="GO" id="GO:0008757">
    <property type="term" value="F:S-adenosylmethionine-dependent methyltransferase activity"/>
    <property type="evidence" value="ECO:0007669"/>
    <property type="project" value="TreeGrafter"/>
</dbReference>
<evidence type="ECO:0000256" key="3">
    <source>
        <dbReference type="ARBA" id="ARBA00022691"/>
    </source>
</evidence>
<comment type="caution">
    <text evidence="6">The sequence shown here is derived from an EMBL/GenBank/DDBJ whole genome shotgun (WGS) entry which is preliminary data.</text>
</comment>
<keyword evidence="3" id="KW-0949">S-adenosyl-L-methionine</keyword>
<evidence type="ECO:0000256" key="2">
    <source>
        <dbReference type="ARBA" id="ARBA00022679"/>
    </source>
</evidence>
<comment type="similarity">
    <text evidence="4">Belongs to the class I-like SAM-binding methyltransferase superfamily. Cation-dependent O-methyltransferase family.</text>
</comment>
<dbReference type="InterPro" id="IPR002935">
    <property type="entry name" value="SAM_O-MeTrfase"/>
</dbReference>